<dbReference type="EMBL" id="RYZS01000002">
    <property type="protein sequence ID" value="RVU92398.1"/>
    <property type="molecule type" value="Genomic_DNA"/>
</dbReference>
<feature type="domain" description="SIS" evidence="2">
    <location>
        <begin position="35"/>
        <end position="169"/>
    </location>
</feature>
<protein>
    <recommendedName>
        <fullName evidence="1">Fructosamine deglycase</fullName>
        <ecNumber evidence="1">3.5.-.-</ecNumber>
    </recommendedName>
</protein>
<dbReference type="GO" id="GO:0004360">
    <property type="term" value="F:glutamine-fructose-6-phosphate transaminase (isomerizing) activity"/>
    <property type="evidence" value="ECO:0007669"/>
    <property type="project" value="TreeGrafter"/>
</dbReference>
<evidence type="ECO:0000259" key="2">
    <source>
        <dbReference type="PROSITE" id="PS51464"/>
    </source>
</evidence>
<dbReference type="EMBL" id="JARPWH010000004">
    <property type="protein sequence ID" value="MDT2401169.1"/>
    <property type="molecule type" value="Genomic_DNA"/>
</dbReference>
<dbReference type="InterPro" id="IPR024713">
    <property type="entry name" value="Fructosamine_deglycase_FrlB"/>
</dbReference>
<dbReference type="RefSeq" id="WP_102873130.1">
    <property type="nucleotide sequence ID" value="NZ_JAHLOU010000005.1"/>
</dbReference>
<dbReference type="PIRSF" id="PIRSF009290">
    <property type="entry name" value="FrlB"/>
    <property type="match status" value="1"/>
</dbReference>
<dbReference type="PANTHER" id="PTHR10937:SF14">
    <property type="entry name" value="FRUCTOSELYSINE 6-PHOSPHATE DEGLYCASE"/>
    <property type="match status" value="1"/>
</dbReference>
<dbReference type="PROSITE" id="PS51464">
    <property type="entry name" value="SIS"/>
    <property type="match status" value="1"/>
</dbReference>
<name>A0A2N8PTB8_ENTAV</name>
<dbReference type="GO" id="GO:0016787">
    <property type="term" value="F:hydrolase activity"/>
    <property type="evidence" value="ECO:0007669"/>
    <property type="project" value="UniProtKB-KW"/>
</dbReference>
<dbReference type="AlphaFoldDB" id="A0A2N8PTB8"/>
<dbReference type="SUPFAM" id="SSF53697">
    <property type="entry name" value="SIS domain"/>
    <property type="match status" value="1"/>
</dbReference>
<dbReference type="Proteomes" id="UP001264335">
    <property type="component" value="Unassembled WGS sequence"/>
</dbReference>
<evidence type="ECO:0000313" key="3">
    <source>
        <dbReference type="EMBL" id="MDT2401169.1"/>
    </source>
</evidence>
<dbReference type="Proteomes" id="UP000288388">
    <property type="component" value="Unassembled WGS sequence"/>
</dbReference>
<reference evidence="5 6" key="1">
    <citation type="submission" date="2018-12" db="EMBL/GenBank/DDBJ databases">
        <title>A novel vanA-carrying plasmid in a clinical isolate of Enterococcus avium.</title>
        <authorList>
            <person name="Bernasconi O.J."/>
            <person name="Luzzaro F."/>
            <person name="Endimiani A."/>
        </authorList>
    </citation>
    <scope>NUCLEOTIDE SEQUENCE [LARGE SCALE GENOMIC DNA]</scope>
    <source>
        <strain evidence="5 6">LC0559/18</strain>
    </source>
</reference>
<dbReference type="GO" id="GO:0006047">
    <property type="term" value="P:UDP-N-acetylglucosamine metabolic process"/>
    <property type="evidence" value="ECO:0007669"/>
    <property type="project" value="TreeGrafter"/>
</dbReference>
<organism evidence="5 6">
    <name type="scientific">Enterococcus avium</name>
    <name type="common">Streptococcus avium</name>
    <dbReference type="NCBI Taxonomy" id="33945"/>
    <lineage>
        <taxon>Bacteria</taxon>
        <taxon>Bacillati</taxon>
        <taxon>Bacillota</taxon>
        <taxon>Bacilli</taxon>
        <taxon>Lactobacillales</taxon>
        <taxon>Enterococcaceae</taxon>
        <taxon>Enterococcus</taxon>
    </lineage>
</organism>
<dbReference type="GO" id="GO:0097367">
    <property type="term" value="F:carbohydrate derivative binding"/>
    <property type="evidence" value="ECO:0007669"/>
    <property type="project" value="InterPro"/>
</dbReference>
<reference evidence="3 7" key="2">
    <citation type="submission" date="2023-03" db="EMBL/GenBank/DDBJ databases">
        <authorList>
            <person name="Shen W."/>
            <person name="Cai J."/>
        </authorList>
    </citation>
    <scope>NUCLEOTIDE SEQUENCE</scope>
    <source>
        <strain evidence="3">P33-2</strain>
        <strain evidence="4 7">Y2</strain>
    </source>
</reference>
<keyword evidence="1" id="KW-0378">Hydrolase</keyword>
<gene>
    <name evidence="5" type="ORF">EK398_17885</name>
    <name evidence="3" type="ORF">P7D43_02190</name>
    <name evidence="4" type="ORF">P7D79_14610</name>
</gene>
<dbReference type="InterPro" id="IPR001347">
    <property type="entry name" value="SIS_dom"/>
</dbReference>
<evidence type="ECO:0000313" key="4">
    <source>
        <dbReference type="EMBL" id="MDT2515454.1"/>
    </source>
</evidence>
<sequence>MAEITEKVELIKFDQEKYLAEGEMIYALRGEVEALADEVAKAGYSNIILLGIGGTEFEFAQFEYLVKKKSTVDIYGFDAANVNTLRPKEIKKDSLVITASASGNTVEIIEATKWLVEEGIRVVAFTKKDGPLGKIAQHVIEANVTTGQCEYSYMLQAFFIYRLLNQRGEFDNYEKFANQLKGAFKNLVDIRKSFEPRADKIAKAIHNAQYTVFTGSGSLWGETLLFAMCILEEMQWVRTRPVTSSQFFHGTLELVEPGVPVFIVKGEDEFRKQDTRVENFCKMINAEYYVLDTQEFAFEGLDAEFRELIVPWIVTSLLTERLAAHYEVYTKHNLEYRRYYRQFDY</sequence>
<accession>A0A2N8PTB8</accession>
<dbReference type="Gene3D" id="3.40.50.10490">
    <property type="entry name" value="Glucose-6-phosphate isomerase like protein, domain 1"/>
    <property type="match status" value="2"/>
</dbReference>
<dbReference type="EMBL" id="JARPWY010000044">
    <property type="protein sequence ID" value="MDT2515454.1"/>
    <property type="molecule type" value="Genomic_DNA"/>
</dbReference>
<comment type="function">
    <text evidence="1">Catalyzes the conversion of a range of fructosamine 6-phosphates to glucose 6-phosphate and a free amino acid.</text>
</comment>
<dbReference type="Proteomes" id="UP001260773">
    <property type="component" value="Unassembled WGS sequence"/>
</dbReference>
<dbReference type="GO" id="GO:0006487">
    <property type="term" value="P:protein N-linked glycosylation"/>
    <property type="evidence" value="ECO:0007669"/>
    <property type="project" value="TreeGrafter"/>
</dbReference>
<dbReference type="PANTHER" id="PTHR10937">
    <property type="entry name" value="GLUCOSAMINE--FRUCTOSE-6-PHOSPHATE AMINOTRANSFERASE, ISOMERIZING"/>
    <property type="match status" value="1"/>
</dbReference>
<comment type="caution">
    <text evidence="5">The sequence shown here is derived from an EMBL/GenBank/DDBJ whole genome shotgun (WGS) entry which is preliminary data.</text>
</comment>
<evidence type="ECO:0000256" key="1">
    <source>
        <dbReference type="PIRNR" id="PIRNR009290"/>
    </source>
</evidence>
<dbReference type="EC" id="3.5.-.-" evidence="1"/>
<dbReference type="GO" id="GO:0006002">
    <property type="term" value="P:fructose 6-phosphate metabolic process"/>
    <property type="evidence" value="ECO:0007669"/>
    <property type="project" value="TreeGrafter"/>
</dbReference>
<evidence type="ECO:0000313" key="6">
    <source>
        <dbReference type="Proteomes" id="UP000288388"/>
    </source>
</evidence>
<proteinExistence type="predicted"/>
<keyword evidence="1" id="KW-0119">Carbohydrate metabolism</keyword>
<evidence type="ECO:0000313" key="5">
    <source>
        <dbReference type="EMBL" id="RVU92398.1"/>
    </source>
</evidence>
<evidence type="ECO:0000313" key="7">
    <source>
        <dbReference type="Proteomes" id="UP001264335"/>
    </source>
</evidence>
<dbReference type="InterPro" id="IPR046348">
    <property type="entry name" value="SIS_dom_sf"/>
</dbReference>
<comment type="subunit">
    <text evidence="1">Homooctamer.</text>
</comment>